<keyword evidence="5" id="KW-0411">Iron-sulfur</keyword>
<dbReference type="CDD" id="cd01335">
    <property type="entry name" value="Radical_SAM"/>
    <property type="match status" value="1"/>
</dbReference>
<name>A0A366FBU3_9HYPH</name>
<dbReference type="PANTHER" id="PTHR11228:SF34">
    <property type="entry name" value="TUNGSTEN-CONTAINING ALDEHYDE FERREDOXIN OXIDOREDUCTASE COFACTOR MODIFYING PROTEIN"/>
    <property type="match status" value="1"/>
</dbReference>
<evidence type="ECO:0000256" key="4">
    <source>
        <dbReference type="ARBA" id="ARBA00023004"/>
    </source>
</evidence>
<dbReference type="InterPro" id="IPR007197">
    <property type="entry name" value="rSAM"/>
</dbReference>
<dbReference type="Pfam" id="PF04055">
    <property type="entry name" value="Radical_SAM"/>
    <property type="match status" value="1"/>
</dbReference>
<dbReference type="Gene3D" id="3.20.20.70">
    <property type="entry name" value="Aldolase class I"/>
    <property type="match status" value="1"/>
</dbReference>
<dbReference type="InterPro" id="IPR058240">
    <property type="entry name" value="rSAM_sf"/>
</dbReference>
<dbReference type="EMBL" id="QNRK01000016">
    <property type="protein sequence ID" value="RBP11430.1"/>
    <property type="molecule type" value="Genomic_DNA"/>
</dbReference>
<dbReference type="PANTHER" id="PTHR11228">
    <property type="entry name" value="RADICAL SAM DOMAIN PROTEIN"/>
    <property type="match status" value="1"/>
</dbReference>
<evidence type="ECO:0000313" key="8">
    <source>
        <dbReference type="Proteomes" id="UP000253529"/>
    </source>
</evidence>
<evidence type="ECO:0000256" key="2">
    <source>
        <dbReference type="ARBA" id="ARBA00022691"/>
    </source>
</evidence>
<dbReference type="SFLD" id="SFLDS00029">
    <property type="entry name" value="Radical_SAM"/>
    <property type="match status" value="1"/>
</dbReference>
<evidence type="ECO:0000256" key="5">
    <source>
        <dbReference type="ARBA" id="ARBA00023014"/>
    </source>
</evidence>
<keyword evidence="4" id="KW-0408">Iron</keyword>
<dbReference type="AlphaFoldDB" id="A0A366FBU3"/>
<dbReference type="GO" id="GO:0046872">
    <property type="term" value="F:metal ion binding"/>
    <property type="evidence" value="ECO:0007669"/>
    <property type="project" value="UniProtKB-KW"/>
</dbReference>
<keyword evidence="3" id="KW-0479">Metal-binding</keyword>
<sequence length="347" mass="38029">MFEAIPAHHTLSLLLTFGCTAACKHCGTFSNPGAHTSLDRDLMLSAIDQAVESGYLVVVFTGGEPTLRLAELLCAIERASSAGLVTRVVTNAWWAADGNAAFEMAASLVAAGLAEINFSTGDEHARYVPVENILRACLGACKAGFRTICVMVETVRGRSVTAATLTDSPAFKDMVGQFPDARIHVLESPWMPTSPSNHAAYPDGMAANRDNLARRGGCNSCLTTTTVQADGRISACCGLGIRSVPELQVGHIRTTTLRQADEEAANDFLKRWIRVEGPERILAWAATHDERIEWENLYAHRCQACLRLYKDERVRNVIRQRHTEKLADVLLAEWLLFRYDARVAEEA</sequence>
<evidence type="ECO:0000313" key="7">
    <source>
        <dbReference type="EMBL" id="RBP11430.1"/>
    </source>
</evidence>
<dbReference type="InterPro" id="IPR013785">
    <property type="entry name" value="Aldolase_TIM"/>
</dbReference>
<evidence type="ECO:0000256" key="3">
    <source>
        <dbReference type="ARBA" id="ARBA00022723"/>
    </source>
</evidence>
<dbReference type="PROSITE" id="PS51918">
    <property type="entry name" value="RADICAL_SAM"/>
    <property type="match status" value="1"/>
</dbReference>
<dbReference type="InterPro" id="IPR050377">
    <property type="entry name" value="Radical_SAM_PqqE_MftC-like"/>
</dbReference>
<protein>
    <submittedName>
        <fullName evidence="7">Radical SAM family protein</fullName>
    </submittedName>
</protein>
<dbReference type="Proteomes" id="UP000253529">
    <property type="component" value="Unassembled WGS sequence"/>
</dbReference>
<dbReference type="GO" id="GO:0003824">
    <property type="term" value="F:catalytic activity"/>
    <property type="evidence" value="ECO:0007669"/>
    <property type="project" value="InterPro"/>
</dbReference>
<evidence type="ECO:0000256" key="1">
    <source>
        <dbReference type="ARBA" id="ARBA00001966"/>
    </source>
</evidence>
<dbReference type="SUPFAM" id="SSF102114">
    <property type="entry name" value="Radical SAM enzymes"/>
    <property type="match status" value="1"/>
</dbReference>
<reference evidence="7 8" key="1">
    <citation type="submission" date="2018-06" db="EMBL/GenBank/DDBJ databases">
        <title>Genomic Encyclopedia of Type Strains, Phase IV (KMG-IV): sequencing the most valuable type-strain genomes for metagenomic binning, comparative biology and taxonomic classification.</title>
        <authorList>
            <person name="Goeker M."/>
        </authorList>
    </citation>
    <scope>NUCLEOTIDE SEQUENCE [LARGE SCALE GENOMIC DNA]</scope>
    <source>
        <strain evidence="7 8">DSM 24875</strain>
    </source>
</reference>
<comment type="cofactor">
    <cofactor evidence="1">
        <name>[4Fe-4S] cluster</name>
        <dbReference type="ChEBI" id="CHEBI:49883"/>
    </cofactor>
</comment>
<gene>
    <name evidence="7" type="ORF">DFR50_116125</name>
</gene>
<feature type="domain" description="Radical SAM core" evidence="6">
    <location>
        <begin position="5"/>
        <end position="214"/>
    </location>
</feature>
<keyword evidence="2" id="KW-0949">S-adenosyl-L-methionine</keyword>
<accession>A0A366FBU3</accession>
<keyword evidence="8" id="KW-1185">Reference proteome</keyword>
<proteinExistence type="predicted"/>
<organism evidence="7 8">
    <name type="scientific">Roseiarcus fermentans</name>
    <dbReference type="NCBI Taxonomy" id="1473586"/>
    <lineage>
        <taxon>Bacteria</taxon>
        <taxon>Pseudomonadati</taxon>
        <taxon>Pseudomonadota</taxon>
        <taxon>Alphaproteobacteria</taxon>
        <taxon>Hyphomicrobiales</taxon>
        <taxon>Roseiarcaceae</taxon>
        <taxon>Roseiarcus</taxon>
    </lineage>
</organism>
<evidence type="ECO:0000259" key="6">
    <source>
        <dbReference type="PROSITE" id="PS51918"/>
    </source>
</evidence>
<dbReference type="GO" id="GO:0051536">
    <property type="term" value="F:iron-sulfur cluster binding"/>
    <property type="evidence" value="ECO:0007669"/>
    <property type="project" value="UniProtKB-KW"/>
</dbReference>
<comment type="caution">
    <text evidence="7">The sequence shown here is derived from an EMBL/GenBank/DDBJ whole genome shotgun (WGS) entry which is preliminary data.</text>
</comment>